<proteinExistence type="inferred from homology"/>
<dbReference type="PANTHER" id="PTHR43776">
    <property type="entry name" value="TRANSPORT ATP-BINDING PROTEIN"/>
    <property type="match status" value="1"/>
</dbReference>
<dbReference type="InterPro" id="IPR017871">
    <property type="entry name" value="ABC_transporter-like_CS"/>
</dbReference>
<evidence type="ECO:0000259" key="5">
    <source>
        <dbReference type="PROSITE" id="PS50893"/>
    </source>
</evidence>
<dbReference type="CDD" id="cd03257">
    <property type="entry name" value="ABC_NikE_OppD_transporters"/>
    <property type="match status" value="1"/>
</dbReference>
<dbReference type="PANTHER" id="PTHR43776:SF7">
    <property type="entry name" value="D,D-DIPEPTIDE TRANSPORT ATP-BINDING PROTEIN DDPF-RELATED"/>
    <property type="match status" value="1"/>
</dbReference>
<keyword evidence="3" id="KW-0547">Nucleotide-binding</keyword>
<dbReference type="GO" id="GO:0005524">
    <property type="term" value="F:ATP binding"/>
    <property type="evidence" value="ECO:0007669"/>
    <property type="project" value="UniProtKB-KW"/>
</dbReference>
<dbReference type="GO" id="GO:0016887">
    <property type="term" value="F:ATP hydrolysis activity"/>
    <property type="evidence" value="ECO:0007669"/>
    <property type="project" value="InterPro"/>
</dbReference>
<evidence type="ECO:0000313" key="6">
    <source>
        <dbReference type="EMBL" id="TQL44411.1"/>
    </source>
</evidence>
<evidence type="ECO:0000256" key="4">
    <source>
        <dbReference type="ARBA" id="ARBA00022840"/>
    </source>
</evidence>
<dbReference type="SUPFAM" id="SSF52540">
    <property type="entry name" value="P-loop containing nucleoside triphosphate hydrolases"/>
    <property type="match status" value="1"/>
</dbReference>
<dbReference type="PROSITE" id="PS50893">
    <property type="entry name" value="ABC_TRANSPORTER_2"/>
    <property type="match status" value="1"/>
</dbReference>
<evidence type="ECO:0000256" key="1">
    <source>
        <dbReference type="ARBA" id="ARBA00005417"/>
    </source>
</evidence>
<dbReference type="InterPro" id="IPR050319">
    <property type="entry name" value="ABC_transp_ATP-bind"/>
</dbReference>
<dbReference type="Pfam" id="PF08352">
    <property type="entry name" value="oligo_HPY"/>
    <property type="match status" value="1"/>
</dbReference>
<dbReference type="PROSITE" id="PS00211">
    <property type="entry name" value="ABC_TRANSPORTER_1"/>
    <property type="match status" value="1"/>
</dbReference>
<dbReference type="Gene3D" id="3.40.50.300">
    <property type="entry name" value="P-loop containing nucleotide triphosphate hydrolases"/>
    <property type="match status" value="1"/>
</dbReference>
<comment type="caution">
    <text evidence="6">The sequence shown here is derived from an EMBL/GenBank/DDBJ whole genome shotgun (WGS) entry which is preliminary data.</text>
</comment>
<dbReference type="AlphaFoldDB" id="A0A542Y8K0"/>
<dbReference type="EMBL" id="VFON01000001">
    <property type="protein sequence ID" value="TQL44411.1"/>
    <property type="molecule type" value="Genomic_DNA"/>
</dbReference>
<accession>A0A542Y8K0</accession>
<sequence length="258" mass="27641">MTAPILSASALGMHYPGARTPALTEVDLAIRAGGHLGIIGESGSGKSTLARLLLGLQRPSSGSVQFRGEPIPTGRGRSAREFRRAVQVVLQDPVASLSPRMTVGGIIAEPVRALRPEWNERERVAELLAAVDLPADVAQRLPRELSGGQRQRVAIARALSVRPEVVIADEPVSALDVSVRAQVLQLLRRLAAHEGLTVVVVSHDLGIIDGLCTEAAVMQRGQIVEHGPTRQILDDPVHPYTRELIASVPTLPYRSTHP</sequence>
<organism evidence="6 7">
    <name type="scientific">Leucobacter komagatae</name>
    <dbReference type="NCBI Taxonomy" id="55969"/>
    <lineage>
        <taxon>Bacteria</taxon>
        <taxon>Bacillati</taxon>
        <taxon>Actinomycetota</taxon>
        <taxon>Actinomycetes</taxon>
        <taxon>Micrococcales</taxon>
        <taxon>Microbacteriaceae</taxon>
        <taxon>Leucobacter</taxon>
    </lineage>
</organism>
<evidence type="ECO:0000256" key="3">
    <source>
        <dbReference type="ARBA" id="ARBA00022741"/>
    </source>
</evidence>
<dbReference type="RefSeq" id="WP_246055866.1">
    <property type="nucleotide sequence ID" value="NZ_BAAAUY010000011.1"/>
</dbReference>
<feature type="domain" description="ABC transporter" evidence="5">
    <location>
        <begin position="6"/>
        <end position="245"/>
    </location>
</feature>
<comment type="similarity">
    <text evidence="1">Belongs to the ABC transporter superfamily.</text>
</comment>
<dbReference type="InterPro" id="IPR003593">
    <property type="entry name" value="AAA+_ATPase"/>
</dbReference>
<evidence type="ECO:0000256" key="2">
    <source>
        <dbReference type="ARBA" id="ARBA00022448"/>
    </source>
</evidence>
<dbReference type="SMART" id="SM00382">
    <property type="entry name" value="AAA"/>
    <property type="match status" value="1"/>
</dbReference>
<dbReference type="GO" id="GO:0015833">
    <property type="term" value="P:peptide transport"/>
    <property type="evidence" value="ECO:0007669"/>
    <property type="project" value="InterPro"/>
</dbReference>
<keyword evidence="2" id="KW-0813">Transport</keyword>
<gene>
    <name evidence="6" type="ORF">FB468_2468</name>
</gene>
<dbReference type="InterPro" id="IPR003439">
    <property type="entry name" value="ABC_transporter-like_ATP-bd"/>
</dbReference>
<dbReference type="Pfam" id="PF00005">
    <property type="entry name" value="ABC_tran"/>
    <property type="match status" value="1"/>
</dbReference>
<keyword evidence="7" id="KW-1185">Reference proteome</keyword>
<protein>
    <submittedName>
        <fullName evidence="6">Peptide/nickel transport system ATP-binding protein</fullName>
    </submittedName>
</protein>
<dbReference type="InterPro" id="IPR013563">
    <property type="entry name" value="Oligopep_ABC_C"/>
</dbReference>
<evidence type="ECO:0000313" key="7">
    <source>
        <dbReference type="Proteomes" id="UP000319094"/>
    </source>
</evidence>
<keyword evidence="4 6" id="KW-0067">ATP-binding</keyword>
<dbReference type="GO" id="GO:0055085">
    <property type="term" value="P:transmembrane transport"/>
    <property type="evidence" value="ECO:0007669"/>
    <property type="project" value="UniProtKB-ARBA"/>
</dbReference>
<reference evidence="6 7" key="1">
    <citation type="submission" date="2019-06" db="EMBL/GenBank/DDBJ databases">
        <title>Sequencing the genomes of 1000 actinobacteria strains.</title>
        <authorList>
            <person name="Klenk H.-P."/>
        </authorList>
    </citation>
    <scope>NUCLEOTIDE SEQUENCE [LARGE SCALE GENOMIC DNA]</scope>
    <source>
        <strain evidence="6 7">DSM 8803</strain>
    </source>
</reference>
<dbReference type="InterPro" id="IPR027417">
    <property type="entry name" value="P-loop_NTPase"/>
</dbReference>
<name>A0A542Y8K0_9MICO</name>
<dbReference type="Proteomes" id="UP000319094">
    <property type="component" value="Unassembled WGS sequence"/>
</dbReference>